<dbReference type="Pfam" id="PF01557">
    <property type="entry name" value="FAA_hydrolase"/>
    <property type="match status" value="1"/>
</dbReference>
<dbReference type="SUPFAM" id="SSF56529">
    <property type="entry name" value="FAH"/>
    <property type="match status" value="1"/>
</dbReference>
<dbReference type="STRING" id="6832.A0A553PF28"/>
<name>A0A553PF28_TIGCA</name>
<dbReference type="GO" id="GO:0050163">
    <property type="term" value="F:oxaloacetate tautomerase activity"/>
    <property type="evidence" value="ECO:0007669"/>
    <property type="project" value="UniProtKB-ARBA"/>
</dbReference>
<dbReference type="PANTHER" id="PTHR42796">
    <property type="entry name" value="FUMARYLACETOACETATE HYDROLASE DOMAIN-CONTAINING PROTEIN 2A-RELATED"/>
    <property type="match status" value="1"/>
</dbReference>
<dbReference type="GO" id="GO:0046872">
    <property type="term" value="F:metal ion binding"/>
    <property type="evidence" value="ECO:0007669"/>
    <property type="project" value="UniProtKB-KW"/>
</dbReference>
<sequence length="286" mass="31428">MRFVQFKTRASPKRVNFGVQVENEGEIVPLEDLGANNLIEFLDLEDGMIKAKSVIDNKSKPRLSPNEVTLLAPVTSPDKVICIGMNYKDHCEEQNAPVPTEPVVFNKFPSCIIGPSDPIPFPDLTQELDWEVELAIVIGKIGRNISESNAMNHVLGYTVAHDVSARDWQLRKNGGQWLLGKAMDGFCPLGPAIVTKDELPNVHELGIRCLVNGVTKQESTTAQLVFKTEAIVAWVSRFCTLRPGDVILTGTPPGVGVFMKPPQFLQRGDTVVCEIDGIGKITNQIQ</sequence>
<organism evidence="4 5">
    <name type="scientific">Tigriopus californicus</name>
    <name type="common">Marine copepod</name>
    <dbReference type="NCBI Taxonomy" id="6832"/>
    <lineage>
        <taxon>Eukaryota</taxon>
        <taxon>Metazoa</taxon>
        <taxon>Ecdysozoa</taxon>
        <taxon>Arthropoda</taxon>
        <taxon>Crustacea</taxon>
        <taxon>Multicrustacea</taxon>
        <taxon>Hexanauplia</taxon>
        <taxon>Copepoda</taxon>
        <taxon>Harpacticoida</taxon>
        <taxon>Harpacticidae</taxon>
        <taxon>Tigriopus</taxon>
    </lineage>
</organism>
<dbReference type="OMA" id="CNKIVAP"/>
<dbReference type="InterPro" id="IPR036663">
    <property type="entry name" value="Fumarylacetoacetase_C_sf"/>
</dbReference>
<dbReference type="InterPro" id="IPR011234">
    <property type="entry name" value="Fumarylacetoacetase-like_C"/>
</dbReference>
<dbReference type="PANTHER" id="PTHR42796:SF4">
    <property type="entry name" value="FUMARYLACETOACETATE HYDROLASE DOMAIN-CONTAINING PROTEIN 2A"/>
    <property type="match status" value="1"/>
</dbReference>
<accession>A0A553PF28</accession>
<evidence type="ECO:0000259" key="3">
    <source>
        <dbReference type="Pfam" id="PF01557"/>
    </source>
</evidence>
<protein>
    <recommendedName>
        <fullName evidence="3">Fumarylacetoacetase-like C-terminal domain-containing protein</fullName>
    </recommendedName>
</protein>
<evidence type="ECO:0000256" key="1">
    <source>
        <dbReference type="ARBA" id="ARBA00010211"/>
    </source>
</evidence>
<dbReference type="FunFam" id="3.90.850.10:FF:000002">
    <property type="entry name" value="2-hydroxyhepta-2,4-diene-1,7-dioate isomerase"/>
    <property type="match status" value="1"/>
</dbReference>
<dbReference type="Gene3D" id="3.90.850.10">
    <property type="entry name" value="Fumarylacetoacetase-like, C-terminal domain"/>
    <property type="match status" value="1"/>
</dbReference>
<dbReference type="Proteomes" id="UP000318571">
    <property type="component" value="Chromosome 5"/>
</dbReference>
<gene>
    <name evidence="4" type="ORF">TCAL_10215</name>
</gene>
<comment type="similarity">
    <text evidence="1">Belongs to the FAH family.</text>
</comment>
<comment type="caution">
    <text evidence="4">The sequence shown here is derived from an EMBL/GenBank/DDBJ whole genome shotgun (WGS) entry which is preliminary data.</text>
</comment>
<dbReference type="OrthoDB" id="411064at2759"/>
<feature type="domain" description="Fumarylacetoacetase-like C-terminal" evidence="3">
    <location>
        <begin position="79"/>
        <end position="285"/>
    </location>
</feature>
<keyword evidence="5" id="KW-1185">Reference proteome</keyword>
<evidence type="ECO:0000313" key="4">
    <source>
        <dbReference type="EMBL" id="TRY76279.1"/>
    </source>
</evidence>
<dbReference type="InterPro" id="IPR051121">
    <property type="entry name" value="FAH"/>
</dbReference>
<dbReference type="AlphaFoldDB" id="A0A553PF28"/>
<reference evidence="4 5" key="1">
    <citation type="journal article" date="2018" name="Nat. Ecol. Evol.">
        <title>Genomic signatures of mitonuclear coevolution across populations of Tigriopus californicus.</title>
        <authorList>
            <person name="Barreto F.S."/>
            <person name="Watson E.T."/>
            <person name="Lima T.G."/>
            <person name="Willett C.S."/>
            <person name="Edmands S."/>
            <person name="Li W."/>
            <person name="Burton R.S."/>
        </authorList>
    </citation>
    <scope>NUCLEOTIDE SEQUENCE [LARGE SCALE GENOMIC DNA]</scope>
    <source>
        <strain evidence="4 5">San Diego</strain>
    </source>
</reference>
<proteinExistence type="inferred from homology"/>
<evidence type="ECO:0000313" key="5">
    <source>
        <dbReference type="Proteomes" id="UP000318571"/>
    </source>
</evidence>
<dbReference type="EMBL" id="VCGU01000004">
    <property type="protein sequence ID" value="TRY76279.1"/>
    <property type="molecule type" value="Genomic_DNA"/>
</dbReference>
<evidence type="ECO:0000256" key="2">
    <source>
        <dbReference type="ARBA" id="ARBA00022723"/>
    </source>
</evidence>
<keyword evidence="2" id="KW-0479">Metal-binding</keyword>
<dbReference type="GO" id="GO:0006107">
    <property type="term" value="P:oxaloacetate metabolic process"/>
    <property type="evidence" value="ECO:0007669"/>
    <property type="project" value="UniProtKB-ARBA"/>
</dbReference>